<comment type="caution">
    <text evidence="2">The sequence shown here is derived from an EMBL/GenBank/DDBJ whole genome shotgun (WGS) entry which is preliminary data.</text>
</comment>
<reference evidence="2" key="1">
    <citation type="journal article" date="2020" name="bioRxiv">
        <title>Comparative genomics of Chlamydomonas.</title>
        <authorList>
            <person name="Craig R.J."/>
            <person name="Hasan A.R."/>
            <person name="Ness R.W."/>
            <person name="Keightley P.D."/>
        </authorList>
    </citation>
    <scope>NUCLEOTIDE SEQUENCE</scope>
    <source>
        <strain evidence="2">CCAP 11/70</strain>
    </source>
</reference>
<feature type="signal peptide" evidence="1">
    <location>
        <begin position="1"/>
        <end position="23"/>
    </location>
</feature>
<keyword evidence="3" id="KW-1185">Reference proteome</keyword>
<dbReference type="EMBL" id="JAEHOE010000263">
    <property type="protein sequence ID" value="KAG2482092.1"/>
    <property type="molecule type" value="Genomic_DNA"/>
</dbReference>
<evidence type="ECO:0000256" key="1">
    <source>
        <dbReference type="SAM" id="SignalP"/>
    </source>
</evidence>
<name>A0A835XFK3_9CHLO</name>
<organism evidence="2 3">
    <name type="scientific">Edaphochlamys debaryana</name>
    <dbReference type="NCBI Taxonomy" id="47281"/>
    <lineage>
        <taxon>Eukaryota</taxon>
        <taxon>Viridiplantae</taxon>
        <taxon>Chlorophyta</taxon>
        <taxon>core chlorophytes</taxon>
        <taxon>Chlorophyceae</taxon>
        <taxon>CS clade</taxon>
        <taxon>Chlamydomonadales</taxon>
        <taxon>Chlamydomonadales incertae sedis</taxon>
        <taxon>Edaphochlamys</taxon>
    </lineage>
</organism>
<keyword evidence="1" id="KW-0732">Signal</keyword>
<dbReference type="AlphaFoldDB" id="A0A835XFK3"/>
<evidence type="ECO:0000313" key="3">
    <source>
        <dbReference type="Proteomes" id="UP000612055"/>
    </source>
</evidence>
<accession>A0A835XFK3</accession>
<gene>
    <name evidence="2" type="ORF">HYH03_018948</name>
</gene>
<feature type="chain" id="PRO_5032816354" evidence="1">
    <location>
        <begin position="24"/>
        <end position="169"/>
    </location>
</feature>
<sequence>MISRRVALVALMSALALVTAVHAGKAPPPKKPSNKGVVGIWGKIEPALPNAMWAVNWMSLEAPADKPITDDERKNGPRVWAAPPGSNQLFSGTIVQTGPMAYDIVANAPYLSATGVMTDDYNGITLYGIGTYDPEKAKIDKLTCARNETVAGCGFAGLHRITWPIQGVY</sequence>
<evidence type="ECO:0000313" key="2">
    <source>
        <dbReference type="EMBL" id="KAG2482092.1"/>
    </source>
</evidence>
<dbReference type="Proteomes" id="UP000612055">
    <property type="component" value="Unassembled WGS sequence"/>
</dbReference>
<protein>
    <submittedName>
        <fullName evidence="2">Uncharacterized protein</fullName>
    </submittedName>
</protein>
<proteinExistence type="predicted"/>